<dbReference type="Pfam" id="PF00931">
    <property type="entry name" value="NB-ARC"/>
    <property type="match status" value="1"/>
</dbReference>
<feature type="domain" description="Disease resistance N-terminal" evidence="7">
    <location>
        <begin position="29"/>
        <end position="95"/>
    </location>
</feature>
<name>A0AAV8GRV1_9POAL</name>
<evidence type="ECO:0000256" key="2">
    <source>
        <dbReference type="ARBA" id="ARBA00022614"/>
    </source>
</evidence>
<dbReference type="InterPro" id="IPR041118">
    <property type="entry name" value="Rx_N"/>
</dbReference>
<accession>A0AAV8GRV1</accession>
<evidence type="ECO:0000256" key="4">
    <source>
        <dbReference type="ARBA" id="ARBA00022741"/>
    </source>
</evidence>
<dbReference type="InterPro" id="IPR027417">
    <property type="entry name" value="P-loop_NTPase"/>
</dbReference>
<dbReference type="Pfam" id="PF18052">
    <property type="entry name" value="Rx_N"/>
    <property type="match status" value="1"/>
</dbReference>
<dbReference type="FunFam" id="3.40.50.300:FF:001091">
    <property type="entry name" value="Probable disease resistance protein At1g61300"/>
    <property type="match status" value="1"/>
</dbReference>
<evidence type="ECO:0000256" key="5">
    <source>
        <dbReference type="ARBA" id="ARBA00022821"/>
    </source>
</evidence>
<evidence type="ECO:0000313" key="9">
    <source>
        <dbReference type="EMBL" id="KAJ4807055.1"/>
    </source>
</evidence>
<evidence type="ECO:0000259" key="7">
    <source>
        <dbReference type="Pfam" id="PF18052"/>
    </source>
</evidence>
<dbReference type="SUPFAM" id="SSF52540">
    <property type="entry name" value="P-loop containing nucleoside triphosphate hydrolases"/>
    <property type="match status" value="2"/>
</dbReference>
<evidence type="ECO:0000259" key="8">
    <source>
        <dbReference type="Pfam" id="PF23559"/>
    </source>
</evidence>
<dbReference type="PRINTS" id="PR00364">
    <property type="entry name" value="DISEASERSIST"/>
</dbReference>
<dbReference type="PANTHER" id="PTHR23155:SF1185">
    <property type="entry name" value="DISEASE RESISTANCE RPP8-LIKE PROTEIN 3-RELATED"/>
    <property type="match status" value="1"/>
</dbReference>
<dbReference type="PANTHER" id="PTHR23155">
    <property type="entry name" value="DISEASE RESISTANCE PROTEIN RP"/>
    <property type="match status" value="1"/>
</dbReference>
<keyword evidence="5" id="KW-0611">Plant defense</keyword>
<evidence type="ECO:0000259" key="6">
    <source>
        <dbReference type="Pfam" id="PF00931"/>
    </source>
</evidence>
<dbReference type="InterPro" id="IPR058922">
    <property type="entry name" value="WHD_DRP"/>
</dbReference>
<dbReference type="EMBL" id="JAMFTS010000001">
    <property type="protein sequence ID" value="KAJ4807055.1"/>
    <property type="molecule type" value="Genomic_DNA"/>
</dbReference>
<dbReference type="InterPro" id="IPR038005">
    <property type="entry name" value="RX-like_CC"/>
</dbReference>
<dbReference type="Gene3D" id="3.80.10.10">
    <property type="entry name" value="Ribonuclease Inhibitor"/>
    <property type="match status" value="1"/>
</dbReference>
<keyword evidence="2" id="KW-0433">Leucine-rich repeat</keyword>
<gene>
    <name evidence="9" type="ORF">LUZ62_019621</name>
</gene>
<dbReference type="InterPro" id="IPR032675">
    <property type="entry name" value="LRR_dom_sf"/>
</dbReference>
<comment type="similarity">
    <text evidence="1">Belongs to the disease resistance NB-LRR family.</text>
</comment>
<proteinExistence type="inferred from homology"/>
<dbReference type="Proteomes" id="UP001140206">
    <property type="component" value="Chromosome 1"/>
</dbReference>
<dbReference type="CDD" id="cd14798">
    <property type="entry name" value="RX-CC_like"/>
    <property type="match status" value="1"/>
</dbReference>
<keyword evidence="3" id="KW-0677">Repeat</keyword>
<keyword evidence="4" id="KW-0547">Nucleotide-binding</keyword>
<dbReference type="GO" id="GO:0042742">
    <property type="term" value="P:defense response to bacterium"/>
    <property type="evidence" value="ECO:0007669"/>
    <property type="project" value="UniProtKB-ARBA"/>
</dbReference>
<evidence type="ECO:0000313" key="10">
    <source>
        <dbReference type="Proteomes" id="UP001140206"/>
    </source>
</evidence>
<dbReference type="AlphaFoldDB" id="A0AAV8GRV1"/>
<feature type="domain" description="Disease resistance protein winged helix" evidence="8">
    <location>
        <begin position="500"/>
        <end position="567"/>
    </location>
</feature>
<dbReference type="InterPro" id="IPR044974">
    <property type="entry name" value="Disease_R_plants"/>
</dbReference>
<dbReference type="Gene3D" id="1.20.5.4130">
    <property type="match status" value="1"/>
</dbReference>
<comment type="caution">
    <text evidence="9">The sequence shown here is derived from an EMBL/GenBank/DDBJ whole genome shotgun (WGS) entry which is preliminary data.</text>
</comment>
<dbReference type="Gene3D" id="1.10.8.430">
    <property type="entry name" value="Helical domain of apoptotic protease-activating factors"/>
    <property type="match status" value="1"/>
</dbReference>
<dbReference type="GO" id="GO:0009626">
    <property type="term" value="P:plant-type hypersensitive response"/>
    <property type="evidence" value="ECO:0007669"/>
    <property type="project" value="UniProtKB-ARBA"/>
</dbReference>
<dbReference type="SUPFAM" id="SSF52058">
    <property type="entry name" value="L domain-like"/>
    <property type="match status" value="1"/>
</dbReference>
<dbReference type="GO" id="GO:0002758">
    <property type="term" value="P:innate immune response-activating signaling pathway"/>
    <property type="evidence" value="ECO:0007669"/>
    <property type="project" value="UniProtKB-ARBA"/>
</dbReference>
<organism evidence="9 10">
    <name type="scientific">Rhynchospora pubera</name>
    <dbReference type="NCBI Taxonomy" id="906938"/>
    <lineage>
        <taxon>Eukaryota</taxon>
        <taxon>Viridiplantae</taxon>
        <taxon>Streptophyta</taxon>
        <taxon>Embryophyta</taxon>
        <taxon>Tracheophyta</taxon>
        <taxon>Spermatophyta</taxon>
        <taxon>Magnoliopsida</taxon>
        <taxon>Liliopsida</taxon>
        <taxon>Poales</taxon>
        <taxon>Cyperaceae</taxon>
        <taxon>Cyperoideae</taxon>
        <taxon>Rhynchosporeae</taxon>
        <taxon>Rhynchospora</taxon>
    </lineage>
</organism>
<reference evidence="9" key="1">
    <citation type="submission" date="2022-08" db="EMBL/GenBank/DDBJ databases">
        <authorList>
            <person name="Marques A."/>
        </authorList>
    </citation>
    <scope>NUCLEOTIDE SEQUENCE</scope>
    <source>
        <strain evidence="9">RhyPub2mFocal</strain>
        <tissue evidence="9">Leaves</tissue>
    </source>
</reference>
<feature type="domain" description="NB-ARC" evidence="6">
    <location>
        <begin position="175"/>
        <end position="348"/>
    </location>
</feature>
<dbReference type="Gene3D" id="3.40.50.300">
    <property type="entry name" value="P-loop containing nucleotide triphosphate hydrolases"/>
    <property type="match status" value="1"/>
</dbReference>
<dbReference type="Pfam" id="PF23559">
    <property type="entry name" value="WHD_DRP"/>
    <property type="match status" value="1"/>
</dbReference>
<sequence length="968" mass="111491">MAEILLKGVLIKLGQFSVEKILSLCKIDERVEKFKSLSEIKDDVESLSRELGYIKSFIKDADKKRIVQQTQKDWVRDLMDIAYQIENAVETFFLEYPEELPGIIEKLKKWPKDITKIPFLWNFQKEIKRIRNRINEINALKESYKIITLGEDKIPEFDSEVKLDPVDNPDVVGFDKHRDQIVDHLLDDKIKELAIVSIVGIGGLGKTTLALKVCNSEDVINRFGQPIWITISQKYELLHVLGKLANELEIDSTGKNEHDLAKLIRKSLSKRTKPYLIVLDDVRTEKLWKEVAKVLPDTGKGSRALITTRIKNVVHMAEAAYTYVPYNIPLLNEEESVKLLLKKAVPRHHQCSDQCFVHTRIPTGHAAEIRYFSVFSKIFRHFVSLFQFRSLFRFLVLPKPVLSESSGNQCGIKNTDSDPTFNYEDLAKQFAKKCGYLPLALVVLGSLLRATQPFDFHTWNELLKTMSWKTDGDECTNIIATSYEHLPFAKKLCFLYFAAFPEDRNIEVEPLLRIWVADGLIPDAQERSLEQTAATFLKDLVQRSMVQVVESNSDGSVKYCQVHDILRVFAVREAEENNFLKVCSKPDDWKYSKAQAHRLAIHYVDAAELILNTRSTVRSLLLFGGSSVLDYSKYSVLRVLCCMEGEVKHVNFGGARHLRYLQLNTRIDRDQFWERVKSMNYLETLDLQESMYDDVSKHICSIWGIKTLRHVLFPTTYPAFSTPGPPASVDHMNLQTLNIVTYNKLWEEQSGLPNIPQLRELGILISSGESQKKVETLTRLLQILNHLICLKMTGDAHVLKKVVLQSHKNLKFLTLDCFLHRDNTIVLDDGLLPPYLLELHLKCLNFESDPMPVLEKLVSLKILSVTRSTIRKDKDVRIRCSNGGFKQLEELYLLGINLEKWEIQMGAMPMIKCLRVDHCDPLPPPAEITHLPSLRYLYWHSRIMENRVSISEIFKQRPDLKSHREPSY</sequence>
<protein>
    <submittedName>
        <fullName evidence="9">Disease resistance protein (CC-NBS-LRR class) family</fullName>
    </submittedName>
</protein>
<evidence type="ECO:0000256" key="3">
    <source>
        <dbReference type="ARBA" id="ARBA00022737"/>
    </source>
</evidence>
<dbReference type="Gene3D" id="1.10.10.10">
    <property type="entry name" value="Winged helix-like DNA-binding domain superfamily/Winged helix DNA-binding domain"/>
    <property type="match status" value="1"/>
</dbReference>
<evidence type="ECO:0000256" key="1">
    <source>
        <dbReference type="ARBA" id="ARBA00008894"/>
    </source>
</evidence>
<dbReference type="InterPro" id="IPR002182">
    <property type="entry name" value="NB-ARC"/>
</dbReference>
<dbReference type="FunFam" id="1.10.10.10:FF:000322">
    <property type="entry name" value="Probable disease resistance protein At1g63360"/>
    <property type="match status" value="1"/>
</dbReference>
<dbReference type="InterPro" id="IPR036388">
    <property type="entry name" value="WH-like_DNA-bd_sf"/>
</dbReference>
<dbReference type="GO" id="GO:0043531">
    <property type="term" value="F:ADP binding"/>
    <property type="evidence" value="ECO:0007669"/>
    <property type="project" value="InterPro"/>
</dbReference>
<keyword evidence="10" id="KW-1185">Reference proteome</keyword>
<dbReference type="InterPro" id="IPR042197">
    <property type="entry name" value="Apaf_helical"/>
</dbReference>